<dbReference type="InterPro" id="IPR051335">
    <property type="entry name" value="Alanyl-tRNA_Editing_Enzymes"/>
</dbReference>
<dbReference type="InterPro" id="IPR003156">
    <property type="entry name" value="DHHA1_dom"/>
</dbReference>
<dbReference type="GO" id="GO:0002161">
    <property type="term" value="F:aminoacyl-tRNA deacylase activity"/>
    <property type="evidence" value="ECO:0007669"/>
    <property type="project" value="UniProtKB-ARBA"/>
</dbReference>
<dbReference type="Gene3D" id="3.30.980.10">
    <property type="entry name" value="Threonyl-trna Synthetase, Chain A, domain 2"/>
    <property type="match status" value="1"/>
</dbReference>
<dbReference type="GO" id="GO:0003676">
    <property type="term" value="F:nucleic acid binding"/>
    <property type="evidence" value="ECO:0007669"/>
    <property type="project" value="InterPro"/>
</dbReference>
<proteinExistence type="predicted"/>
<reference evidence="6 7" key="1">
    <citation type="submission" date="2019-07" db="EMBL/GenBank/DDBJ databases">
        <title>Genome sequence of 2 isolates from Red Sea Mangroves.</title>
        <authorList>
            <person name="Sefrji F."/>
            <person name="Michoud G."/>
            <person name="Merlino G."/>
            <person name="Daffonchio D."/>
        </authorList>
    </citation>
    <scope>NUCLEOTIDE SEQUENCE [LARGE SCALE GENOMIC DNA]</scope>
    <source>
        <strain evidence="6 7">R1DC41</strain>
    </source>
</reference>
<dbReference type="GO" id="GO:0005737">
    <property type="term" value="C:cytoplasm"/>
    <property type="evidence" value="ECO:0007669"/>
    <property type="project" value="UniProtKB-SubCell"/>
</dbReference>
<evidence type="ECO:0000313" key="7">
    <source>
        <dbReference type="Proteomes" id="UP000593626"/>
    </source>
</evidence>
<dbReference type="SMART" id="SM00863">
    <property type="entry name" value="tRNA_SAD"/>
    <property type="match status" value="1"/>
</dbReference>
<dbReference type="InterPro" id="IPR012947">
    <property type="entry name" value="tRNA_SAD"/>
</dbReference>
<dbReference type="InterPro" id="IPR018163">
    <property type="entry name" value="Thr/Ala-tRNA-synth_IIc_edit"/>
</dbReference>
<evidence type="ECO:0000256" key="4">
    <source>
        <dbReference type="ARBA" id="ARBA00022833"/>
    </source>
</evidence>
<feature type="domain" description="Alanyl-transfer RNA synthetases family profile" evidence="5">
    <location>
        <begin position="1"/>
        <end position="237"/>
    </location>
</feature>
<name>A0A7S8CE08_9BACI</name>
<sequence>MTIKHYYQDQYSTSLTTTILTQNTDENGQYVTLKETIFYPTGGGQPHDTGTISSIPVTQVEEVDGEIRHYLQEAITTSNTEVVTTINWQRRHDHMQQHAGQHILTAAFAESLDYETISFHLGTDICTIDLATSKLLEEEAAKAEQLANQIIQEARPIETKWITADELHQYPMRKQPTVSENIRLVIIPDFDYNGCGGTHPSSTSEVGSLKILHWEKHKDGTRLSFVAGDRVLTQLEKKHKTLQQLTSLLQSPEESLVLAGEKILHKQKEQDQEITQLKEQLSQYEAKELAAVCRENGQPLIATFENRSIKELQTLAQKIITTETKAIVALLVQNEDKLQFVFAKGEDIELDLRPVAKQLMEKINGKGGGKPNLVQGGGEAILPIQEVKMFVAELVK</sequence>
<dbReference type="InterPro" id="IPR009000">
    <property type="entry name" value="Transl_B-barrel_sf"/>
</dbReference>
<organism evidence="6 7">
    <name type="scientific">Mangrovibacillus cuniculi</name>
    <dbReference type="NCBI Taxonomy" id="2593652"/>
    <lineage>
        <taxon>Bacteria</taxon>
        <taxon>Bacillati</taxon>
        <taxon>Bacillota</taxon>
        <taxon>Bacilli</taxon>
        <taxon>Bacillales</taxon>
        <taxon>Bacillaceae</taxon>
        <taxon>Mangrovibacillus</taxon>
    </lineage>
</organism>
<dbReference type="Pfam" id="PF02272">
    <property type="entry name" value="DHHA1"/>
    <property type="match status" value="1"/>
</dbReference>
<dbReference type="AlphaFoldDB" id="A0A7S8CE08"/>
<evidence type="ECO:0000256" key="2">
    <source>
        <dbReference type="ARBA" id="ARBA00004496"/>
    </source>
</evidence>
<evidence type="ECO:0000259" key="5">
    <source>
        <dbReference type="PROSITE" id="PS50860"/>
    </source>
</evidence>
<dbReference type="Gene3D" id="2.40.30.130">
    <property type="match status" value="1"/>
</dbReference>
<dbReference type="KEGG" id="mcui:G8O30_15720"/>
<dbReference type="PANTHER" id="PTHR43462:SF1">
    <property type="entry name" value="ALANYL-TRNA EDITING PROTEIN AARSD1"/>
    <property type="match status" value="1"/>
</dbReference>
<accession>A0A7S8CE08</accession>
<dbReference type="PANTHER" id="PTHR43462">
    <property type="entry name" value="ALANYL-TRNA EDITING PROTEIN"/>
    <property type="match status" value="1"/>
</dbReference>
<protein>
    <submittedName>
        <fullName evidence="6">Alanyl-tRNA editing protein</fullName>
    </submittedName>
</protein>
<dbReference type="GO" id="GO:0006419">
    <property type="term" value="P:alanyl-tRNA aminoacylation"/>
    <property type="evidence" value="ECO:0007669"/>
    <property type="project" value="InterPro"/>
</dbReference>
<comment type="cofactor">
    <cofactor evidence="1">
        <name>Zn(2+)</name>
        <dbReference type="ChEBI" id="CHEBI:29105"/>
    </cofactor>
</comment>
<keyword evidence="3" id="KW-0479">Metal-binding</keyword>
<comment type="subcellular location">
    <subcellularLocation>
        <location evidence="2">Cytoplasm</location>
    </subcellularLocation>
</comment>
<dbReference type="GO" id="GO:0004813">
    <property type="term" value="F:alanine-tRNA ligase activity"/>
    <property type="evidence" value="ECO:0007669"/>
    <property type="project" value="InterPro"/>
</dbReference>
<dbReference type="SUPFAM" id="SSF50447">
    <property type="entry name" value="Translation proteins"/>
    <property type="match status" value="1"/>
</dbReference>
<dbReference type="GO" id="GO:0046872">
    <property type="term" value="F:metal ion binding"/>
    <property type="evidence" value="ECO:0007669"/>
    <property type="project" value="UniProtKB-KW"/>
</dbReference>
<dbReference type="EMBL" id="CP049742">
    <property type="protein sequence ID" value="QPC48264.1"/>
    <property type="molecule type" value="Genomic_DNA"/>
</dbReference>
<evidence type="ECO:0000256" key="3">
    <source>
        <dbReference type="ARBA" id="ARBA00022723"/>
    </source>
</evidence>
<dbReference type="RefSeq" id="WP_239672951.1">
    <property type="nucleotide sequence ID" value="NZ_CP049742.1"/>
</dbReference>
<dbReference type="Proteomes" id="UP000593626">
    <property type="component" value="Chromosome"/>
</dbReference>
<dbReference type="PROSITE" id="PS50860">
    <property type="entry name" value="AA_TRNA_LIGASE_II_ALA"/>
    <property type="match status" value="1"/>
</dbReference>
<dbReference type="InterPro" id="IPR018165">
    <property type="entry name" value="Ala-tRNA-synth_IIc_core"/>
</dbReference>
<gene>
    <name evidence="6" type="ORF">G8O30_15720</name>
</gene>
<dbReference type="SUPFAM" id="SSF55186">
    <property type="entry name" value="ThrRS/AlaRS common domain"/>
    <property type="match status" value="1"/>
</dbReference>
<keyword evidence="7" id="KW-1185">Reference proteome</keyword>
<keyword evidence="4" id="KW-0862">Zinc</keyword>
<dbReference type="Gene3D" id="3.10.310.40">
    <property type="match status" value="1"/>
</dbReference>
<dbReference type="Pfam" id="PF07973">
    <property type="entry name" value="tRNA_SAD"/>
    <property type="match status" value="1"/>
</dbReference>
<evidence type="ECO:0000313" key="6">
    <source>
        <dbReference type="EMBL" id="QPC48264.1"/>
    </source>
</evidence>
<evidence type="ECO:0000256" key="1">
    <source>
        <dbReference type="ARBA" id="ARBA00001947"/>
    </source>
</evidence>
<dbReference type="GO" id="GO:0005524">
    <property type="term" value="F:ATP binding"/>
    <property type="evidence" value="ECO:0007669"/>
    <property type="project" value="InterPro"/>
</dbReference>